<dbReference type="Proteomes" id="UP000001949">
    <property type="component" value="Unassembled WGS sequence"/>
</dbReference>
<evidence type="ECO:0000256" key="1">
    <source>
        <dbReference type="SAM" id="MobiDB-lite"/>
    </source>
</evidence>
<dbReference type="VEuPathDB" id="PiroplasmaDB:TpMuguga_02g00038"/>
<protein>
    <submittedName>
        <fullName evidence="2">Uncharacterized protein</fullName>
    </submittedName>
</protein>
<dbReference type="GeneID" id="3501618"/>
<dbReference type="RefSeq" id="XP_764607.1">
    <property type="nucleotide sequence ID" value="XM_759514.1"/>
</dbReference>
<dbReference type="AlphaFoldDB" id="Q4N699"/>
<dbReference type="KEGG" id="tpv:TP02_0038"/>
<dbReference type="eggNOG" id="ENOG502TN6Y">
    <property type="taxonomic scope" value="Eukaryota"/>
</dbReference>
<sequence>MEAGPLNVVTQGSESSLNVAGRGKFFENYIRNLKTLIEQSPLYQSMNENDTDINVVIERHIKTAKIESMKMSKKIPVRSDGIIDNVPDRPAPITHMGPSGNTSVSKKEEKLRLIPVDIHQKVSSEGVEVVFGFDYKYLEANKDFGIVTLRDLKKTLWIGNRSTYSTQILLYSNGTIGLLVLMLNEKSLKFLERNWYWGWKCIPERFNFKYLDVVDDKWRTFSSFECETELYEHFLNACYSFFPKKVGYQGNTVYEESDNGVMLFSLGNDLLTGNIQTHLFQHTSISIPLESGFGYDLTQEQKEGEAPVTFLGSFSIDFHKVQHKSIDDPKFVSDQQSYFRNLISYENEVNCSSQKEQNTTEELITNYVSLDFDLLLPRYIEAKNKNFRSYKCPPDELFHRIVEGNKNIWKVKKNGLLAKQVHYYIDDDKWVIVVLENNTFKFLYRASDSDVWVDKSSEMFNTKDLKVIKRNRQELSPMDLKFNFFGPLCIIPLGDPVRVSYKNFSHNFEHCGKHISVWLVYDVTTNKAKLETKVFNLRSETRITNPR</sequence>
<dbReference type="OMA" id="FECETEL"/>
<name>Q4N699_THEPA</name>
<feature type="region of interest" description="Disordered" evidence="1">
    <location>
        <begin position="88"/>
        <end position="107"/>
    </location>
</feature>
<dbReference type="EMBL" id="AAGK01000002">
    <property type="protein sequence ID" value="EAN32324.1"/>
    <property type="molecule type" value="Genomic_DNA"/>
</dbReference>
<comment type="caution">
    <text evidence="2">The sequence shown here is derived from an EMBL/GenBank/DDBJ whole genome shotgun (WGS) entry which is preliminary data.</text>
</comment>
<evidence type="ECO:0000313" key="3">
    <source>
        <dbReference type="Proteomes" id="UP000001949"/>
    </source>
</evidence>
<evidence type="ECO:0000313" key="2">
    <source>
        <dbReference type="EMBL" id="EAN32324.1"/>
    </source>
</evidence>
<organism evidence="2 3">
    <name type="scientific">Theileria parva</name>
    <name type="common">East coast fever infection agent</name>
    <dbReference type="NCBI Taxonomy" id="5875"/>
    <lineage>
        <taxon>Eukaryota</taxon>
        <taxon>Sar</taxon>
        <taxon>Alveolata</taxon>
        <taxon>Apicomplexa</taxon>
        <taxon>Aconoidasida</taxon>
        <taxon>Piroplasmida</taxon>
        <taxon>Theileriidae</taxon>
        <taxon>Theileria</taxon>
    </lineage>
</organism>
<keyword evidence="3" id="KW-1185">Reference proteome</keyword>
<dbReference type="InParanoid" id="Q4N699"/>
<proteinExistence type="predicted"/>
<reference evidence="2 3" key="1">
    <citation type="journal article" date="2005" name="Science">
        <title>Genome sequence of Theileria parva, a bovine pathogen that transforms lymphocytes.</title>
        <authorList>
            <person name="Gardner M.J."/>
            <person name="Bishop R."/>
            <person name="Shah T."/>
            <person name="de Villiers E.P."/>
            <person name="Carlton J.M."/>
            <person name="Hall N."/>
            <person name="Ren Q."/>
            <person name="Paulsen I.T."/>
            <person name="Pain A."/>
            <person name="Berriman M."/>
            <person name="Wilson R.J.M."/>
            <person name="Sato S."/>
            <person name="Ralph S.A."/>
            <person name="Mann D.J."/>
            <person name="Xiong Z."/>
            <person name="Shallom S.J."/>
            <person name="Weidman J."/>
            <person name="Jiang L."/>
            <person name="Lynn J."/>
            <person name="Weaver B."/>
            <person name="Shoaibi A."/>
            <person name="Domingo A.R."/>
            <person name="Wasawo D."/>
            <person name="Crabtree J."/>
            <person name="Wortman J.R."/>
            <person name="Haas B."/>
            <person name="Angiuoli S.V."/>
            <person name="Creasy T.H."/>
            <person name="Lu C."/>
            <person name="Suh B."/>
            <person name="Silva J.C."/>
            <person name="Utterback T.R."/>
            <person name="Feldblyum T.V."/>
            <person name="Pertea M."/>
            <person name="Allen J."/>
            <person name="Nierman W.C."/>
            <person name="Taracha E.L.N."/>
            <person name="Salzberg S.L."/>
            <person name="White O.R."/>
            <person name="Fitzhugh H.A."/>
            <person name="Morzaria S."/>
            <person name="Venter J.C."/>
            <person name="Fraser C.M."/>
            <person name="Nene V."/>
        </authorList>
    </citation>
    <scope>NUCLEOTIDE SEQUENCE [LARGE SCALE GENOMIC DNA]</scope>
    <source>
        <strain evidence="2 3">Muguga</strain>
    </source>
</reference>
<gene>
    <name evidence="2" type="ordered locus">TP02_0038</name>
</gene>
<accession>Q4N699</accession>